<feature type="region of interest" description="Disordered" evidence="1">
    <location>
        <begin position="118"/>
        <end position="176"/>
    </location>
</feature>
<accession>A0A0E0J5K0</accession>
<feature type="compositionally biased region" description="Low complexity" evidence="1">
    <location>
        <begin position="61"/>
        <end position="71"/>
    </location>
</feature>
<feature type="compositionally biased region" description="Basic and acidic residues" evidence="1">
    <location>
        <begin position="40"/>
        <end position="59"/>
    </location>
</feature>
<evidence type="ECO:0000313" key="2">
    <source>
        <dbReference type="EnsemblPlants" id="ONIVA11G23170.1"/>
    </source>
</evidence>
<keyword evidence="3" id="KW-1185">Reference proteome</keyword>
<feature type="region of interest" description="Disordered" evidence="1">
    <location>
        <begin position="36"/>
        <end position="106"/>
    </location>
</feature>
<dbReference type="Gramene" id="ONIVA11G23170.1">
    <property type="protein sequence ID" value="ONIVA11G23170.1"/>
    <property type="gene ID" value="ONIVA11G23170"/>
</dbReference>
<dbReference type="STRING" id="4536.A0A0E0J5K0"/>
<evidence type="ECO:0000313" key="3">
    <source>
        <dbReference type="Proteomes" id="UP000006591"/>
    </source>
</evidence>
<reference evidence="2" key="2">
    <citation type="submission" date="2018-04" db="EMBL/GenBank/DDBJ databases">
        <title>OnivRS2 (Oryza nivara Reference Sequence Version 2).</title>
        <authorList>
            <person name="Zhang J."/>
            <person name="Kudrna D."/>
            <person name="Lee S."/>
            <person name="Talag J."/>
            <person name="Rajasekar S."/>
            <person name="Welchert J."/>
            <person name="Hsing Y.-I."/>
            <person name="Wing R.A."/>
        </authorList>
    </citation>
    <scope>NUCLEOTIDE SEQUENCE [LARGE SCALE GENOMIC DNA]</scope>
    <source>
        <strain evidence="2">SL10</strain>
    </source>
</reference>
<reference evidence="2" key="1">
    <citation type="submission" date="2015-04" db="UniProtKB">
        <authorList>
            <consortium name="EnsemblPlants"/>
        </authorList>
    </citation>
    <scope>IDENTIFICATION</scope>
    <source>
        <strain evidence="2">SL10</strain>
    </source>
</reference>
<feature type="compositionally biased region" description="Low complexity" evidence="1">
    <location>
        <begin position="134"/>
        <end position="149"/>
    </location>
</feature>
<dbReference type="HOGENOM" id="CLU_1257844_0_0_1"/>
<feature type="compositionally biased region" description="Basic and acidic residues" evidence="1">
    <location>
        <begin position="73"/>
        <end position="96"/>
    </location>
</feature>
<name>A0A0E0J5K0_ORYNI</name>
<dbReference type="EnsemblPlants" id="ONIVA11G23170.1">
    <property type="protein sequence ID" value="ONIVA11G23170.1"/>
    <property type="gene ID" value="ONIVA11G23170"/>
</dbReference>
<dbReference type="AlphaFoldDB" id="A0A0E0J5K0"/>
<proteinExistence type="predicted"/>
<dbReference type="Proteomes" id="UP000006591">
    <property type="component" value="Chromosome 11"/>
</dbReference>
<sequence length="220" mass="22822">MPNSPTRHRQRLLRAILNLVPSFPGTKLFGVSVGRKRMRHDGGDGDNDHTAAVKVEPMDGRPPAATPALAARRGREREGGAARREKELEGEREKGHPSPLLSLSDGRWAAGAVGSATARRGVGGSNGEATLGGSAPSAQLASPPSQIQPKGGGGGQWPATRGGKQRREVGGSAPTSQIQLSVLLSRIQKRHGGGWRRRLHAVAEAGGIGAQTTLGGGDDQ</sequence>
<evidence type="ECO:0000256" key="1">
    <source>
        <dbReference type="SAM" id="MobiDB-lite"/>
    </source>
</evidence>
<organism evidence="2">
    <name type="scientific">Oryza nivara</name>
    <name type="common">Indian wild rice</name>
    <name type="synonym">Oryza sativa f. spontanea</name>
    <dbReference type="NCBI Taxonomy" id="4536"/>
    <lineage>
        <taxon>Eukaryota</taxon>
        <taxon>Viridiplantae</taxon>
        <taxon>Streptophyta</taxon>
        <taxon>Embryophyta</taxon>
        <taxon>Tracheophyta</taxon>
        <taxon>Spermatophyta</taxon>
        <taxon>Magnoliopsida</taxon>
        <taxon>Liliopsida</taxon>
        <taxon>Poales</taxon>
        <taxon>Poaceae</taxon>
        <taxon>BOP clade</taxon>
        <taxon>Oryzoideae</taxon>
        <taxon>Oryzeae</taxon>
        <taxon>Oryzinae</taxon>
        <taxon>Oryza</taxon>
    </lineage>
</organism>
<protein>
    <submittedName>
        <fullName evidence="2">Uncharacterized protein</fullName>
    </submittedName>
</protein>